<evidence type="ECO:0000313" key="5">
    <source>
        <dbReference type="Proteomes" id="UP000243217"/>
    </source>
</evidence>
<dbReference type="STRING" id="74557.A0A1V9ZD54"/>
<gene>
    <name evidence="4" type="ORF">THRCLA_07461</name>
</gene>
<dbReference type="Pfam" id="PF12799">
    <property type="entry name" value="LRR_4"/>
    <property type="match status" value="2"/>
</dbReference>
<feature type="compositionally biased region" description="Polar residues" evidence="3">
    <location>
        <begin position="1535"/>
        <end position="1547"/>
    </location>
</feature>
<organism evidence="4 5">
    <name type="scientific">Thraustotheca clavata</name>
    <dbReference type="NCBI Taxonomy" id="74557"/>
    <lineage>
        <taxon>Eukaryota</taxon>
        <taxon>Sar</taxon>
        <taxon>Stramenopiles</taxon>
        <taxon>Oomycota</taxon>
        <taxon>Saprolegniomycetes</taxon>
        <taxon>Saprolegniales</taxon>
        <taxon>Achlyaceae</taxon>
        <taxon>Thraustotheca</taxon>
    </lineage>
</organism>
<dbReference type="SMART" id="SM00365">
    <property type="entry name" value="LRR_SD22"/>
    <property type="match status" value="17"/>
</dbReference>
<dbReference type="SMART" id="SM00369">
    <property type="entry name" value="LRR_TYP"/>
    <property type="match status" value="13"/>
</dbReference>
<dbReference type="Gene3D" id="3.80.10.10">
    <property type="entry name" value="Ribonuclease Inhibitor"/>
    <property type="match status" value="7"/>
</dbReference>
<sequence length="1588" mass="179923">MTIESKANIEPEHDTNNEEDVDQTIADRLSLFASMPDLEELCNANGITRKQFAKRAGSIIVLEMFLGFWPRMISCKYFTNLKEISIVKQPTIVMMEGLENCPAIETLRIIECSLLRIEGLSNATRLKYLNLSSNQISNMENLSKCTSLETLWLNDNRIDKIAGLNDCINLKKLWVCKNNISKLDSGLEPCKVLDELNIAANQLSNFQALQPLSKLPSLVSLSLSDPHYGDNPVCRLCNYQTYLLCQLPQLTFLDTIELNPLNKQIADSTLMKKRMYYNMRIKTIKRNISNCLRHARQCYTDHLNYANFNLNALMRELSDLDKEIEDEKELANISTKFPKYPPGSLQTKRDKVFGYITSKTQFIHSMNQDFEQLRSKLALLSEKTISRLFLELNTGGNIRLEDGTESDVWYASCVDLLKSRAFLSDLSSLGIRDLKVTRVTRVNNRFLRNRFQERVDALLSGPEEQLKENVSKRGVTIKESTSERLIDNEGKLKNDIAMENTLEYLFYTQPPILNHLDGIKEQYYAIEHGFRSIDEYATLGIHCPHGMKLTNSLALLDMPRIASQYHANGYQGDKSELYKDLAALSNYGWVHSEPSRYMKSTQRKLMTGEYNLPEGVLVIAKAFVGNTRVVENAKFPLPKESLDDVQCIQAVKPTDPKQRYYFLMDSALALPEYIVEYEYIPMDTATQLLLGTNIKPPGAPVSISEKPLTIEDYRQYGITSDEAVVDMGAAISLTEAFKKSYQLSFQEPLLEQHLLEESAKILIQMDPTIMRRQAIGNASSPIISHFTEACLQLPGRYVNPQEIVHLNLTSSGLKSLHGFDTVGLVRLERLVLSFNEIRTIECLQGLTSLTTLDLGYNILRSIDNIAGLVALKTLLLNNNLLYRFDDVCTLSRLPQLTTLDLRNNAICEAKRYRKNVLQRIPQLTTFDMAIVTDIELKESKELHVRLTPEKIWTSSRGTRMSNVHQNTSLALFQCLQKGQSRKPELDIHAAFEDDGGNDETSSWWSEVEELHIDHESLTTLSYLEKLTSLRVASFSDNDISFIDGISQCVSLEELVLDNNQIMTIENFETLVNLRVLDLSKNKLMSMKNLDTLINLKQLSLEDNNITSLQGLSHLVKLMELYIGNNNISNLKEIHHLKSLPKLIIVDFSGNGFCADAEYTLYTVYNLRRIKVLDGISITSELQYEAKQKYSGKLTTDFLIEKIGHAFNRIHEMELSSCRIREIGSLHGDVFVNLKDLNLENNLISDISGIEKLPKLRVLNLSSNRIERLTFAGPYTGILACPKLENLQLANNQISDMIQLGLQHLQELKILNLEGNDITQIAGLTHAHELKELILSKNKIRQFEAATTNVLTSLIVLKIDDNSLRSLVYFYPLSRLQVLDLSNNRLPDLEEIERLQPLIPIVQELWVVNNPLAKRHLCRSTIIYRYSSLKCLDGKDITLEERERVEVLFMHDRSMATPSLPPAISNSIATSSNFVASSKTSVKLTAMSFESLISGQRRQNANNNAVVGTVLPQVPIERKSLDSNSLSMESRRKSDSQPFSSLVSSQLQHKIAPRPEVSTTPPTKAQMIAQPIGHVYTSRSFGRSNSILK</sequence>
<evidence type="ECO:0000313" key="4">
    <source>
        <dbReference type="EMBL" id="OQR95919.1"/>
    </source>
</evidence>
<dbReference type="InterPro" id="IPR050836">
    <property type="entry name" value="SDS22/Internalin_LRR"/>
</dbReference>
<reference evidence="4 5" key="1">
    <citation type="journal article" date="2014" name="Genome Biol. Evol.">
        <title>The secreted proteins of Achlya hypogyna and Thraustotheca clavata identify the ancestral oomycete secretome and reveal gene acquisitions by horizontal gene transfer.</title>
        <authorList>
            <person name="Misner I."/>
            <person name="Blouin N."/>
            <person name="Leonard G."/>
            <person name="Richards T.A."/>
            <person name="Lane C.E."/>
        </authorList>
    </citation>
    <scope>NUCLEOTIDE SEQUENCE [LARGE SCALE GENOMIC DNA]</scope>
    <source>
        <strain evidence="4 5">ATCC 34112</strain>
    </source>
</reference>
<dbReference type="InterPro" id="IPR003591">
    <property type="entry name" value="Leu-rich_rpt_typical-subtyp"/>
</dbReference>
<name>A0A1V9ZD54_9STRA</name>
<dbReference type="InterPro" id="IPR025875">
    <property type="entry name" value="Leu-rich_rpt_4"/>
</dbReference>
<dbReference type="PANTHER" id="PTHR46652:SF3">
    <property type="entry name" value="LEUCINE-RICH REPEAT-CONTAINING PROTEIN 9"/>
    <property type="match status" value="1"/>
</dbReference>
<dbReference type="PROSITE" id="PS51450">
    <property type="entry name" value="LRR"/>
    <property type="match status" value="13"/>
</dbReference>
<dbReference type="InterPro" id="IPR001611">
    <property type="entry name" value="Leu-rich_rpt"/>
</dbReference>
<proteinExistence type="predicted"/>
<comment type="caution">
    <text evidence="4">The sequence shown here is derived from an EMBL/GenBank/DDBJ whole genome shotgun (WGS) entry which is preliminary data.</text>
</comment>
<dbReference type="Proteomes" id="UP000243217">
    <property type="component" value="Unassembled WGS sequence"/>
</dbReference>
<accession>A0A1V9ZD54</accession>
<dbReference type="PRINTS" id="PR00019">
    <property type="entry name" value="LEURICHRPT"/>
</dbReference>
<dbReference type="EMBL" id="JNBS01002008">
    <property type="protein sequence ID" value="OQR95919.1"/>
    <property type="molecule type" value="Genomic_DNA"/>
</dbReference>
<evidence type="ECO:0000256" key="1">
    <source>
        <dbReference type="ARBA" id="ARBA00022614"/>
    </source>
</evidence>
<evidence type="ECO:0000256" key="3">
    <source>
        <dbReference type="SAM" id="MobiDB-lite"/>
    </source>
</evidence>
<keyword evidence="5" id="KW-1185">Reference proteome</keyword>
<evidence type="ECO:0000256" key="2">
    <source>
        <dbReference type="ARBA" id="ARBA00022737"/>
    </source>
</evidence>
<dbReference type="Pfam" id="PF13855">
    <property type="entry name" value="LRR_8"/>
    <property type="match status" value="1"/>
</dbReference>
<dbReference type="OrthoDB" id="1517790at2759"/>
<dbReference type="PANTHER" id="PTHR46652">
    <property type="entry name" value="LEUCINE-RICH REPEAT AND IQ DOMAIN-CONTAINING PROTEIN 1-RELATED"/>
    <property type="match status" value="1"/>
</dbReference>
<dbReference type="InterPro" id="IPR032675">
    <property type="entry name" value="LRR_dom_sf"/>
</dbReference>
<keyword evidence="1" id="KW-0433">Leucine-rich repeat</keyword>
<keyword evidence="2" id="KW-0677">Repeat</keyword>
<dbReference type="SUPFAM" id="SSF52058">
    <property type="entry name" value="L domain-like"/>
    <property type="match status" value="3"/>
</dbReference>
<feature type="compositionally biased region" description="Basic and acidic residues" evidence="3">
    <location>
        <begin position="7"/>
        <end position="16"/>
    </location>
</feature>
<evidence type="ECO:0008006" key="6">
    <source>
        <dbReference type="Google" id="ProtNLM"/>
    </source>
</evidence>
<protein>
    <recommendedName>
        <fullName evidence="6">Protein phosphatase 1 regulatory subunit 7</fullName>
    </recommendedName>
</protein>
<dbReference type="Pfam" id="PF14580">
    <property type="entry name" value="LRR_9"/>
    <property type="match status" value="3"/>
</dbReference>
<feature type="region of interest" description="Disordered" evidence="3">
    <location>
        <begin position="1"/>
        <end position="20"/>
    </location>
</feature>
<feature type="region of interest" description="Disordered" evidence="3">
    <location>
        <begin position="1520"/>
        <end position="1561"/>
    </location>
</feature>